<keyword evidence="3" id="KW-1003">Cell membrane</keyword>
<dbReference type="OrthoDB" id="9816377at2"/>
<evidence type="ECO:0000256" key="7">
    <source>
        <dbReference type="SAM" id="Phobius"/>
    </source>
</evidence>
<name>A0A3A9AK79_9FIRM</name>
<dbReference type="InterPro" id="IPR002656">
    <property type="entry name" value="Acyl_transf_3_dom"/>
</dbReference>
<evidence type="ECO:0000259" key="8">
    <source>
        <dbReference type="Pfam" id="PF01757"/>
    </source>
</evidence>
<feature type="transmembrane region" description="Helical" evidence="7">
    <location>
        <begin position="161"/>
        <end position="181"/>
    </location>
</feature>
<keyword evidence="9" id="KW-0808">Transferase</keyword>
<dbReference type="GO" id="GO:0005886">
    <property type="term" value="C:plasma membrane"/>
    <property type="evidence" value="ECO:0007669"/>
    <property type="project" value="UniProtKB-SubCell"/>
</dbReference>
<dbReference type="Proteomes" id="UP000280696">
    <property type="component" value="Unassembled WGS sequence"/>
</dbReference>
<gene>
    <name evidence="9" type="ORF">D7V94_08990</name>
</gene>
<keyword evidence="6 7" id="KW-0472">Membrane</keyword>
<keyword evidence="4 7" id="KW-0812">Transmembrane</keyword>
<feature type="transmembrane region" description="Helical" evidence="7">
    <location>
        <begin position="129"/>
        <end position="149"/>
    </location>
</feature>
<evidence type="ECO:0000313" key="10">
    <source>
        <dbReference type="Proteomes" id="UP000280696"/>
    </source>
</evidence>
<evidence type="ECO:0000256" key="2">
    <source>
        <dbReference type="ARBA" id="ARBA00007400"/>
    </source>
</evidence>
<sequence length="388" mass="44776">MWMVAEHKRMANYELLRIVAMIMVVILHFLSRSDNLINLDLPLNGVRILGTLLETFCLVAVNTYVLLSGYLGIRSSFKVSRAVGLLCQIWFYTFFIFFICSAMGITTAASTRGIYGLTEYLFPIETEHYWFATSYFMLYLLTPVLGLAVKNMTKKQMQITLGGLLILFSVIKSISPVAFAFDRYGYDLPWFICVYLTAAYLGRFGFPLMEKRGWLFYAGSCLGGFIINLSMWFLSQKWDSFRYYFTVPFHYNFILCLSGAVGLLYGFSQIRIKEGTLAEIIRRLGSLSFGVYLFHEHIDLRYLWYDSIKAVINPQGKGGILYFLRELIFCVLLLFTAGIVIDWIRSRIFALVGKIFYNTKPGRRLKEMDLCLRPNLRADGSMEDLYEK</sequence>
<keyword evidence="10" id="KW-1185">Reference proteome</keyword>
<accession>A0A3A9AK79</accession>
<evidence type="ECO:0000256" key="3">
    <source>
        <dbReference type="ARBA" id="ARBA00022475"/>
    </source>
</evidence>
<proteinExistence type="inferred from homology"/>
<dbReference type="PANTHER" id="PTHR40074">
    <property type="entry name" value="O-ACETYLTRANSFERASE WECH"/>
    <property type="match status" value="1"/>
</dbReference>
<evidence type="ECO:0000256" key="6">
    <source>
        <dbReference type="ARBA" id="ARBA00023136"/>
    </source>
</evidence>
<dbReference type="PANTHER" id="PTHR40074:SF2">
    <property type="entry name" value="O-ACETYLTRANSFERASE WECH"/>
    <property type="match status" value="1"/>
</dbReference>
<keyword evidence="5 7" id="KW-1133">Transmembrane helix</keyword>
<feature type="transmembrane region" description="Helical" evidence="7">
    <location>
        <begin position="187"/>
        <end position="206"/>
    </location>
</feature>
<feature type="transmembrane region" description="Helical" evidence="7">
    <location>
        <begin position="213"/>
        <end position="234"/>
    </location>
</feature>
<dbReference type="AlphaFoldDB" id="A0A3A9AK79"/>
<keyword evidence="9" id="KW-0012">Acyltransferase</keyword>
<dbReference type="GO" id="GO:0009246">
    <property type="term" value="P:enterobacterial common antigen biosynthetic process"/>
    <property type="evidence" value="ECO:0007669"/>
    <property type="project" value="TreeGrafter"/>
</dbReference>
<feature type="transmembrane region" description="Helical" evidence="7">
    <location>
        <begin position="12"/>
        <end position="31"/>
    </location>
</feature>
<dbReference type="Pfam" id="PF01757">
    <property type="entry name" value="Acyl_transf_3"/>
    <property type="match status" value="1"/>
</dbReference>
<reference evidence="9 10" key="1">
    <citation type="submission" date="2018-09" db="EMBL/GenBank/DDBJ databases">
        <title>Murine metabolic-syndrome-specific gut microbial biobank.</title>
        <authorList>
            <person name="Liu C."/>
        </authorList>
    </citation>
    <scope>NUCLEOTIDE SEQUENCE [LARGE SCALE GENOMIC DNA]</scope>
    <source>
        <strain evidence="9 10">0.1xD8-82</strain>
    </source>
</reference>
<dbReference type="GO" id="GO:0016413">
    <property type="term" value="F:O-acetyltransferase activity"/>
    <property type="evidence" value="ECO:0007669"/>
    <property type="project" value="TreeGrafter"/>
</dbReference>
<dbReference type="EMBL" id="RAYQ01000008">
    <property type="protein sequence ID" value="RKI91728.1"/>
    <property type="molecule type" value="Genomic_DNA"/>
</dbReference>
<evidence type="ECO:0000313" key="9">
    <source>
        <dbReference type="EMBL" id="RKI91728.1"/>
    </source>
</evidence>
<comment type="similarity">
    <text evidence="2">Belongs to the acyltransferase 3 family.</text>
</comment>
<protein>
    <submittedName>
        <fullName evidence="9">Acyltransferase</fullName>
    </submittedName>
</protein>
<organism evidence="9 10">
    <name type="scientific">Parablautia intestinalis</name>
    <dbReference type="NCBI Taxonomy" id="2320100"/>
    <lineage>
        <taxon>Bacteria</taxon>
        <taxon>Bacillati</taxon>
        <taxon>Bacillota</taxon>
        <taxon>Clostridia</taxon>
        <taxon>Lachnospirales</taxon>
        <taxon>Lachnospiraceae</taxon>
        <taxon>Parablautia</taxon>
    </lineage>
</organism>
<feature type="transmembrane region" description="Helical" evidence="7">
    <location>
        <begin position="51"/>
        <end position="73"/>
    </location>
</feature>
<feature type="domain" description="Acyltransferase 3" evidence="8">
    <location>
        <begin position="12"/>
        <end position="336"/>
    </location>
</feature>
<comment type="subcellular location">
    <subcellularLocation>
        <location evidence="1">Cell membrane</location>
        <topology evidence="1">Multi-pass membrane protein</topology>
    </subcellularLocation>
</comment>
<evidence type="ECO:0000256" key="5">
    <source>
        <dbReference type="ARBA" id="ARBA00022989"/>
    </source>
</evidence>
<feature type="transmembrane region" description="Helical" evidence="7">
    <location>
        <begin position="85"/>
        <end position="109"/>
    </location>
</feature>
<evidence type="ECO:0000256" key="4">
    <source>
        <dbReference type="ARBA" id="ARBA00022692"/>
    </source>
</evidence>
<feature type="transmembrane region" description="Helical" evidence="7">
    <location>
        <begin position="320"/>
        <end position="344"/>
    </location>
</feature>
<evidence type="ECO:0000256" key="1">
    <source>
        <dbReference type="ARBA" id="ARBA00004651"/>
    </source>
</evidence>
<feature type="transmembrane region" description="Helical" evidence="7">
    <location>
        <begin position="249"/>
        <end position="268"/>
    </location>
</feature>
<comment type="caution">
    <text evidence="9">The sequence shown here is derived from an EMBL/GenBank/DDBJ whole genome shotgun (WGS) entry which is preliminary data.</text>
</comment>